<feature type="transmembrane region" description="Helical" evidence="2">
    <location>
        <begin position="136"/>
        <end position="158"/>
    </location>
</feature>
<reference evidence="3 4" key="1">
    <citation type="submission" date="2013-12" db="EMBL/GenBank/DDBJ databases">
        <title>A Varibaculum cambriense genome reconstructed from a premature infant gut community with otherwise low bacterial novelty that shifts toward anaerobic metabolism during the third week of life.</title>
        <authorList>
            <person name="Brown C.T."/>
            <person name="Sharon I."/>
            <person name="Thomas B.C."/>
            <person name="Castelle C.J."/>
            <person name="Morowitz M.J."/>
            <person name="Banfield J.F."/>
        </authorList>
    </citation>
    <scope>NUCLEOTIDE SEQUENCE [LARGE SCALE GENOMIC DNA]</scope>
    <source>
        <strain evidence="4">DORA_12</strain>
    </source>
</reference>
<dbReference type="AlphaFoldDB" id="W1VB24"/>
<keyword evidence="2" id="KW-0812">Transmembrane</keyword>
<feature type="region of interest" description="Disordered" evidence="1">
    <location>
        <begin position="1"/>
        <end position="41"/>
    </location>
</feature>
<proteinExistence type="predicted"/>
<organism evidence="3 4">
    <name type="scientific">Actinomyces urogenitalis DORA_12</name>
    <dbReference type="NCBI Taxonomy" id="1403939"/>
    <lineage>
        <taxon>Bacteria</taxon>
        <taxon>Bacillati</taxon>
        <taxon>Actinomycetota</taxon>
        <taxon>Actinomycetes</taxon>
        <taxon>Actinomycetales</taxon>
        <taxon>Actinomycetaceae</taxon>
        <taxon>Actinomyces</taxon>
    </lineage>
</organism>
<evidence type="ECO:0000313" key="4">
    <source>
        <dbReference type="Proteomes" id="UP000018852"/>
    </source>
</evidence>
<feature type="transmembrane region" description="Helical" evidence="2">
    <location>
        <begin position="165"/>
        <end position="186"/>
    </location>
</feature>
<sequence length="270" mass="27445">MAQLPPPSPFPQPTRPVGQTPAGPPPLAPVARGPLASQASTFPPTVPLAPLPVPATSTVGLVPPAGASVAPLVMPPGQVASKRDRASRRRSRATWISAGLCAASVALIGFGAYDLLASIDLLGVITGGEPLVSPFALTRFGTGVVVSVVAFILAIAATVRSRPRLLPALVLVATLLLPLPVFVFSVSSGVDAFQTNAMSDINAVRETVVAAASGAVSLGEGDVGALVDMDPAQARRAREAIGTLEGFGVDVPHRQEILDALEQIEARGAS</sequence>
<accession>W1VB24</accession>
<dbReference type="Proteomes" id="UP000018852">
    <property type="component" value="Unassembled WGS sequence"/>
</dbReference>
<feature type="transmembrane region" description="Helical" evidence="2">
    <location>
        <begin position="93"/>
        <end position="116"/>
    </location>
</feature>
<protein>
    <submittedName>
        <fullName evidence="3">Uncharacterized protein</fullName>
    </submittedName>
</protein>
<evidence type="ECO:0000256" key="1">
    <source>
        <dbReference type="SAM" id="MobiDB-lite"/>
    </source>
</evidence>
<feature type="compositionally biased region" description="Pro residues" evidence="1">
    <location>
        <begin position="1"/>
        <end position="14"/>
    </location>
</feature>
<gene>
    <name evidence="3" type="ORF">Q605_AUC00867G0003</name>
</gene>
<evidence type="ECO:0000256" key="2">
    <source>
        <dbReference type="SAM" id="Phobius"/>
    </source>
</evidence>
<comment type="caution">
    <text evidence="3">The sequence shown here is derived from an EMBL/GenBank/DDBJ whole genome shotgun (WGS) entry which is preliminary data.</text>
</comment>
<keyword evidence="2" id="KW-0472">Membrane</keyword>
<dbReference type="EMBL" id="AZLV01000867">
    <property type="protein sequence ID" value="ETJ03238.1"/>
    <property type="molecule type" value="Genomic_DNA"/>
</dbReference>
<name>W1VB24_9ACTO</name>
<dbReference type="PATRIC" id="fig|1403939.3.peg.1282"/>
<keyword evidence="2" id="KW-1133">Transmembrane helix</keyword>
<evidence type="ECO:0000313" key="3">
    <source>
        <dbReference type="EMBL" id="ETJ03238.1"/>
    </source>
</evidence>